<dbReference type="Proteomes" id="UP000580474">
    <property type="component" value="Unassembled WGS sequence"/>
</dbReference>
<evidence type="ECO:0000313" key="2">
    <source>
        <dbReference type="EMBL" id="MBB5068320.1"/>
    </source>
</evidence>
<reference evidence="2 3" key="1">
    <citation type="submission" date="2020-08" db="EMBL/GenBank/DDBJ databases">
        <title>Sequencing the genomes of 1000 actinobacteria strains.</title>
        <authorList>
            <person name="Klenk H.-P."/>
        </authorList>
    </citation>
    <scope>NUCLEOTIDE SEQUENCE [LARGE SCALE GENOMIC DNA]</scope>
    <source>
        <strain evidence="2 3">DSM 45582</strain>
    </source>
</reference>
<keyword evidence="1" id="KW-0812">Transmembrane</keyword>
<keyword evidence="1" id="KW-1133">Transmembrane helix</keyword>
<sequence>MSDSPELDQVAEVRRKLAAHAQYPLLYWALLGVVVMLVSGLPIWSAWLPDGGYYLQWAMAAIALGSALYARRRRSRTGVHLPKRSGSYPSAWPFWVISLVILAVGFAVVTVLVRHDQLVIALLVLPILAVGVVATEFKTRAMMARDIEEGRVRS</sequence>
<dbReference type="AlphaFoldDB" id="A0A840N8M6"/>
<feature type="transmembrane region" description="Helical" evidence="1">
    <location>
        <begin position="118"/>
        <end position="137"/>
    </location>
</feature>
<gene>
    <name evidence="2" type="ORF">BJ969_001408</name>
</gene>
<comment type="caution">
    <text evidence="2">The sequence shown here is derived from an EMBL/GenBank/DDBJ whole genome shotgun (WGS) entry which is preliminary data.</text>
</comment>
<accession>A0A840N8M6</accession>
<keyword evidence="3" id="KW-1185">Reference proteome</keyword>
<feature type="transmembrane region" description="Helical" evidence="1">
    <location>
        <begin position="53"/>
        <end position="70"/>
    </location>
</feature>
<keyword evidence="1" id="KW-0472">Membrane</keyword>
<dbReference type="EMBL" id="JACHIV010000001">
    <property type="protein sequence ID" value="MBB5068320.1"/>
    <property type="molecule type" value="Genomic_DNA"/>
</dbReference>
<feature type="transmembrane region" description="Helical" evidence="1">
    <location>
        <begin position="25"/>
        <end position="47"/>
    </location>
</feature>
<evidence type="ECO:0000256" key="1">
    <source>
        <dbReference type="SAM" id="Phobius"/>
    </source>
</evidence>
<proteinExistence type="predicted"/>
<protein>
    <submittedName>
        <fullName evidence="2">Putative membrane protein</fullName>
    </submittedName>
</protein>
<feature type="transmembrane region" description="Helical" evidence="1">
    <location>
        <begin position="91"/>
        <end position="112"/>
    </location>
</feature>
<dbReference type="RefSeq" id="WP_184478025.1">
    <property type="nucleotide sequence ID" value="NZ_JACHIV010000001.1"/>
</dbReference>
<name>A0A840N8M6_9PSEU</name>
<organism evidence="2 3">
    <name type="scientific">Saccharopolyspora gloriosae</name>
    <dbReference type="NCBI Taxonomy" id="455344"/>
    <lineage>
        <taxon>Bacteria</taxon>
        <taxon>Bacillati</taxon>
        <taxon>Actinomycetota</taxon>
        <taxon>Actinomycetes</taxon>
        <taxon>Pseudonocardiales</taxon>
        <taxon>Pseudonocardiaceae</taxon>
        <taxon>Saccharopolyspora</taxon>
    </lineage>
</organism>
<evidence type="ECO:0000313" key="3">
    <source>
        <dbReference type="Proteomes" id="UP000580474"/>
    </source>
</evidence>